<dbReference type="SUPFAM" id="SSF56349">
    <property type="entry name" value="DNA breaking-rejoining enzymes"/>
    <property type="match status" value="1"/>
</dbReference>
<protein>
    <submittedName>
        <fullName evidence="8">Integrase</fullName>
    </submittedName>
</protein>
<dbReference type="Gene3D" id="1.10.443.10">
    <property type="entry name" value="Intergrase catalytic core"/>
    <property type="match status" value="1"/>
</dbReference>
<dbReference type="InterPro" id="IPR011010">
    <property type="entry name" value="DNA_brk_join_enz"/>
</dbReference>
<comment type="caution">
    <text evidence="8">The sequence shown here is derived from an EMBL/GenBank/DDBJ whole genome shotgun (WGS) entry which is preliminary data.</text>
</comment>
<evidence type="ECO:0000256" key="2">
    <source>
        <dbReference type="ARBA" id="ARBA00022908"/>
    </source>
</evidence>
<dbReference type="InterPro" id="IPR013762">
    <property type="entry name" value="Integrase-like_cat_sf"/>
</dbReference>
<comment type="similarity">
    <text evidence="1">Belongs to the 'phage' integrase family.</text>
</comment>
<sequence length="417" mass="49036">MTLNYYPDKPNSESDTAIYLFLRIGKETIKIKTGQYINPKHWNTKPDKNGNHVKRSYTGSPEFNVWLDNYKKDIHQLYNKLTQGNVAISVKELREAINSHLKKKEPTAVIGFFEHFLDYIQITSGERSKSTITKYKVLYKHLETFSRDQPYKLSFEAIDMRFFDLFKNYLMQQLKHTDNTLWKDFSILKTFMGWALDRGLHQNLTYKKFKAPQKDIEIIYLTEKELMAFYHAALPLGSKLDKVRDVFCFGCFTGQRYSDIANLKRNDIKGDRWTLRTVKTDKSYFVPLNRFAQAILNKYKDALRPLPVMSNQKTNDYLKELGKLLGIDEPTSLTKRRGNEKLTNTQPKFEFISTHTARRTFITLSLEKGMRPEVVMRISGHSNYSTFKKYIKISEKVAEVEMNNIWQMAEPKQEENQ</sequence>
<evidence type="ECO:0000313" key="8">
    <source>
        <dbReference type="EMBL" id="GEO04200.1"/>
    </source>
</evidence>
<evidence type="ECO:0000313" key="9">
    <source>
        <dbReference type="Proteomes" id="UP000321532"/>
    </source>
</evidence>
<dbReference type="Pfam" id="PF13102">
    <property type="entry name" value="Phage_int_SAM_5"/>
    <property type="match status" value="1"/>
</dbReference>
<evidence type="ECO:0000256" key="3">
    <source>
        <dbReference type="ARBA" id="ARBA00023125"/>
    </source>
</evidence>
<dbReference type="RefSeq" id="WP_146897468.1">
    <property type="nucleotide sequence ID" value="NZ_BJYS01000012.1"/>
</dbReference>
<evidence type="ECO:0000259" key="7">
    <source>
        <dbReference type="PROSITE" id="PS51900"/>
    </source>
</evidence>
<dbReference type="InterPro" id="IPR010998">
    <property type="entry name" value="Integrase_recombinase_N"/>
</dbReference>
<dbReference type="InterPro" id="IPR050090">
    <property type="entry name" value="Tyrosine_recombinase_XerCD"/>
</dbReference>
<dbReference type="GO" id="GO:0003677">
    <property type="term" value="F:DNA binding"/>
    <property type="evidence" value="ECO:0007669"/>
    <property type="project" value="UniProtKB-UniRule"/>
</dbReference>
<dbReference type="Pfam" id="PF00589">
    <property type="entry name" value="Phage_integrase"/>
    <property type="match status" value="1"/>
</dbReference>
<keyword evidence="2" id="KW-0229">DNA integration</keyword>
<dbReference type="InterPro" id="IPR035386">
    <property type="entry name" value="Arm-DNA-bind_5"/>
</dbReference>
<dbReference type="PANTHER" id="PTHR30349">
    <property type="entry name" value="PHAGE INTEGRASE-RELATED"/>
    <property type="match status" value="1"/>
</dbReference>
<dbReference type="CDD" id="cd01185">
    <property type="entry name" value="INTN1_C_like"/>
    <property type="match status" value="1"/>
</dbReference>
<dbReference type="OrthoDB" id="1493636at2"/>
<keyword evidence="9" id="KW-1185">Reference proteome</keyword>
<feature type="domain" description="Core-binding (CB)" evidence="7">
    <location>
        <begin position="107"/>
        <end position="196"/>
    </location>
</feature>
<evidence type="ECO:0000256" key="4">
    <source>
        <dbReference type="ARBA" id="ARBA00023172"/>
    </source>
</evidence>
<dbReference type="InterPro" id="IPR002104">
    <property type="entry name" value="Integrase_catalytic"/>
</dbReference>
<name>A0A512AX00_9BACT</name>
<feature type="domain" description="Tyr recombinase" evidence="6">
    <location>
        <begin position="216"/>
        <end position="407"/>
    </location>
</feature>
<dbReference type="InterPro" id="IPR025269">
    <property type="entry name" value="SAM-like_dom"/>
</dbReference>
<organism evidence="8 9">
    <name type="scientific">Adhaeribacter aerolatus</name>
    <dbReference type="NCBI Taxonomy" id="670289"/>
    <lineage>
        <taxon>Bacteria</taxon>
        <taxon>Pseudomonadati</taxon>
        <taxon>Bacteroidota</taxon>
        <taxon>Cytophagia</taxon>
        <taxon>Cytophagales</taxon>
        <taxon>Hymenobacteraceae</taxon>
        <taxon>Adhaeribacter</taxon>
    </lineage>
</organism>
<dbReference type="PROSITE" id="PS51900">
    <property type="entry name" value="CB"/>
    <property type="match status" value="1"/>
</dbReference>
<dbReference type="PROSITE" id="PS51898">
    <property type="entry name" value="TYR_RECOMBINASE"/>
    <property type="match status" value="1"/>
</dbReference>
<evidence type="ECO:0000256" key="1">
    <source>
        <dbReference type="ARBA" id="ARBA00008857"/>
    </source>
</evidence>
<evidence type="ECO:0000259" key="6">
    <source>
        <dbReference type="PROSITE" id="PS51898"/>
    </source>
</evidence>
<gene>
    <name evidence="8" type="ORF">AAE02nite_18640</name>
</gene>
<dbReference type="InterPro" id="IPR044068">
    <property type="entry name" value="CB"/>
</dbReference>
<accession>A0A512AX00</accession>
<evidence type="ECO:0000256" key="5">
    <source>
        <dbReference type="PROSITE-ProRule" id="PRU01248"/>
    </source>
</evidence>
<dbReference type="EMBL" id="BJYS01000012">
    <property type="protein sequence ID" value="GEO04200.1"/>
    <property type="molecule type" value="Genomic_DNA"/>
</dbReference>
<reference evidence="8 9" key="1">
    <citation type="submission" date="2019-07" db="EMBL/GenBank/DDBJ databases">
        <title>Whole genome shotgun sequence of Adhaeribacter aerolatus NBRC 106133.</title>
        <authorList>
            <person name="Hosoyama A."/>
            <person name="Uohara A."/>
            <person name="Ohji S."/>
            <person name="Ichikawa N."/>
        </authorList>
    </citation>
    <scope>NUCLEOTIDE SEQUENCE [LARGE SCALE GENOMIC DNA]</scope>
    <source>
        <strain evidence="8 9">NBRC 106133</strain>
    </source>
</reference>
<dbReference type="GO" id="GO:0015074">
    <property type="term" value="P:DNA integration"/>
    <property type="evidence" value="ECO:0007669"/>
    <property type="project" value="UniProtKB-KW"/>
</dbReference>
<proteinExistence type="inferred from homology"/>
<dbReference type="Proteomes" id="UP000321532">
    <property type="component" value="Unassembled WGS sequence"/>
</dbReference>
<dbReference type="PANTHER" id="PTHR30349:SF64">
    <property type="entry name" value="PROPHAGE INTEGRASE INTD-RELATED"/>
    <property type="match status" value="1"/>
</dbReference>
<keyword evidence="4" id="KW-0233">DNA recombination</keyword>
<dbReference type="GO" id="GO:0006310">
    <property type="term" value="P:DNA recombination"/>
    <property type="evidence" value="ECO:0007669"/>
    <property type="project" value="UniProtKB-KW"/>
</dbReference>
<dbReference type="AlphaFoldDB" id="A0A512AX00"/>
<keyword evidence="3 5" id="KW-0238">DNA-binding</keyword>
<dbReference type="Gene3D" id="1.10.150.130">
    <property type="match status" value="1"/>
</dbReference>
<dbReference type="Pfam" id="PF17293">
    <property type="entry name" value="Arm-DNA-bind_5"/>
    <property type="match status" value="1"/>
</dbReference>